<evidence type="ECO:0000259" key="5">
    <source>
        <dbReference type="PROSITE" id="PS50921"/>
    </source>
</evidence>
<dbReference type="SUPFAM" id="SSF52172">
    <property type="entry name" value="CheY-like"/>
    <property type="match status" value="1"/>
</dbReference>
<dbReference type="InterPro" id="IPR036388">
    <property type="entry name" value="WH-like_DNA-bd_sf"/>
</dbReference>
<evidence type="ECO:0000256" key="2">
    <source>
        <dbReference type="ARBA" id="ARBA00022777"/>
    </source>
</evidence>
<evidence type="ECO:0000256" key="3">
    <source>
        <dbReference type="ARBA" id="ARBA00023015"/>
    </source>
</evidence>
<dbReference type="Proteomes" id="UP000555552">
    <property type="component" value="Unassembled WGS sequence"/>
</dbReference>
<keyword evidence="4" id="KW-0804">Transcription</keyword>
<evidence type="ECO:0000256" key="4">
    <source>
        <dbReference type="ARBA" id="ARBA00023163"/>
    </source>
</evidence>
<proteinExistence type="predicted"/>
<dbReference type="Pfam" id="PF03861">
    <property type="entry name" value="ANTAR"/>
    <property type="match status" value="1"/>
</dbReference>
<dbReference type="InterPro" id="IPR012074">
    <property type="entry name" value="GAF_ANTAR"/>
</dbReference>
<dbReference type="PROSITE" id="PS50921">
    <property type="entry name" value="ANTAR"/>
    <property type="match status" value="1"/>
</dbReference>
<keyword evidence="2" id="KW-0418">Kinase</keyword>
<dbReference type="SUPFAM" id="SSF55781">
    <property type="entry name" value="GAF domain-like"/>
    <property type="match status" value="1"/>
</dbReference>
<dbReference type="GO" id="GO:0003723">
    <property type="term" value="F:RNA binding"/>
    <property type="evidence" value="ECO:0007669"/>
    <property type="project" value="InterPro"/>
</dbReference>
<accession>A0A849BHW3</accession>
<organism evidence="6 7">
    <name type="scientific">Pseudokineococcus marinus</name>
    <dbReference type="NCBI Taxonomy" id="351215"/>
    <lineage>
        <taxon>Bacteria</taxon>
        <taxon>Bacillati</taxon>
        <taxon>Actinomycetota</taxon>
        <taxon>Actinomycetes</taxon>
        <taxon>Kineosporiales</taxon>
        <taxon>Kineosporiaceae</taxon>
        <taxon>Pseudokineococcus</taxon>
    </lineage>
</organism>
<keyword evidence="7" id="KW-1185">Reference proteome</keyword>
<dbReference type="Pfam" id="PF01590">
    <property type="entry name" value="GAF"/>
    <property type="match status" value="1"/>
</dbReference>
<feature type="domain" description="ANTAR" evidence="5">
    <location>
        <begin position="155"/>
        <end position="216"/>
    </location>
</feature>
<dbReference type="GO" id="GO:0016301">
    <property type="term" value="F:kinase activity"/>
    <property type="evidence" value="ECO:0007669"/>
    <property type="project" value="UniProtKB-KW"/>
</dbReference>
<dbReference type="InterPro" id="IPR011006">
    <property type="entry name" value="CheY-like_superfamily"/>
</dbReference>
<keyword evidence="1" id="KW-0808">Transferase</keyword>
<dbReference type="InterPro" id="IPR005561">
    <property type="entry name" value="ANTAR"/>
</dbReference>
<comment type="caution">
    <text evidence="6">The sequence shown here is derived from an EMBL/GenBank/DDBJ whole genome shotgun (WGS) entry which is preliminary data.</text>
</comment>
<dbReference type="SMART" id="SM00065">
    <property type="entry name" value="GAF"/>
    <property type="match status" value="1"/>
</dbReference>
<dbReference type="AlphaFoldDB" id="A0A849BHW3"/>
<keyword evidence="3" id="KW-0805">Transcription regulation</keyword>
<evidence type="ECO:0000313" key="7">
    <source>
        <dbReference type="Proteomes" id="UP000555552"/>
    </source>
</evidence>
<protein>
    <submittedName>
        <fullName evidence="6">GAF and ANTAR domain-containing protein</fullName>
    </submittedName>
</protein>
<dbReference type="InterPro" id="IPR003018">
    <property type="entry name" value="GAF"/>
</dbReference>
<dbReference type="Gene3D" id="3.30.450.40">
    <property type="match status" value="1"/>
</dbReference>
<sequence length="227" mass="23871">MVELAQLLLGDALSAYVHRVVDIAARALPEVDAISITLLDDHGRARTAAMSAPLAALLDERQYATGFGPCLHAATTGDTLQVDPHDPAPAYPDFAALARHHGVKATAALALPLPHHVVGALNLYTTTGPLPPATLERAHTFAAFAAVALANAAAHDDSLRMADQLHQALASRAVIDQAKGILMATYGIDGDEAFTRLSQTSQRTNTKLRDVAADLVSRTRTSNPPSP</sequence>
<dbReference type="SMART" id="SM01012">
    <property type="entry name" value="ANTAR"/>
    <property type="match status" value="1"/>
</dbReference>
<dbReference type="Gene3D" id="1.10.10.10">
    <property type="entry name" value="Winged helix-like DNA-binding domain superfamily/Winged helix DNA-binding domain"/>
    <property type="match status" value="1"/>
</dbReference>
<evidence type="ECO:0000256" key="1">
    <source>
        <dbReference type="ARBA" id="ARBA00022679"/>
    </source>
</evidence>
<gene>
    <name evidence="6" type="ORF">HLB09_03485</name>
</gene>
<dbReference type="EMBL" id="JABEMA010000023">
    <property type="protein sequence ID" value="NNH22161.1"/>
    <property type="molecule type" value="Genomic_DNA"/>
</dbReference>
<dbReference type="RefSeq" id="WP_171202014.1">
    <property type="nucleotide sequence ID" value="NZ_BAAANP010000015.1"/>
</dbReference>
<evidence type="ECO:0000313" key="6">
    <source>
        <dbReference type="EMBL" id="NNH22161.1"/>
    </source>
</evidence>
<name>A0A849BHW3_9ACTN</name>
<reference evidence="6 7" key="1">
    <citation type="submission" date="2020-05" db="EMBL/GenBank/DDBJ databases">
        <title>MicrobeNet Type strains.</title>
        <authorList>
            <person name="Nicholson A.C."/>
        </authorList>
    </citation>
    <scope>NUCLEOTIDE SEQUENCE [LARGE SCALE GENOMIC DNA]</scope>
    <source>
        <strain evidence="6 7">JCM 14547</strain>
    </source>
</reference>
<dbReference type="InterPro" id="IPR029016">
    <property type="entry name" value="GAF-like_dom_sf"/>
</dbReference>
<dbReference type="PIRSF" id="PIRSF036625">
    <property type="entry name" value="GAF_ANTAR"/>
    <property type="match status" value="1"/>
</dbReference>